<dbReference type="CDD" id="cd06422">
    <property type="entry name" value="NTP_transferase_like_1"/>
    <property type="match status" value="1"/>
</dbReference>
<name>A0ABT3YAW3_9HYPH</name>
<dbReference type="PANTHER" id="PTHR43584">
    <property type="entry name" value="NUCLEOTIDYL TRANSFERASE"/>
    <property type="match status" value="1"/>
</dbReference>
<dbReference type="Pfam" id="PF12804">
    <property type="entry name" value="NTP_transf_3"/>
    <property type="match status" value="1"/>
</dbReference>
<feature type="domain" description="MobA-like NTP transferase" evidence="4">
    <location>
        <begin position="7"/>
        <end position="116"/>
    </location>
</feature>
<sequence>MMTIKTAMILAAGLGTRMRPITETRPKPLVEVAGKPLIAYSLEALNRLGIERVVVNVHYLAPMLVDWLAAWPGPEIRVVDETAALLDSGGGIVNALPDLGADPFLVLNADTFWLEEPGAQRDNLSMMADRFDPESMDMQLMTARLDQATGHTGGGDFTYEADGRLARYKGAGDAVIYAGAIILHPRIFDGITEKKFSLNRCFDAAAGAGRLFGTPMRGHWLTVGTPEAIGEAEAARSAYLGEPLSGSSGAGR</sequence>
<evidence type="ECO:0000259" key="4">
    <source>
        <dbReference type="Pfam" id="PF12804"/>
    </source>
</evidence>
<dbReference type="InterPro" id="IPR050065">
    <property type="entry name" value="GlmU-like"/>
</dbReference>
<evidence type="ECO:0000313" key="6">
    <source>
        <dbReference type="Proteomes" id="UP001081283"/>
    </source>
</evidence>
<evidence type="ECO:0000256" key="2">
    <source>
        <dbReference type="ARBA" id="ARBA00022695"/>
    </source>
</evidence>
<keyword evidence="6" id="KW-1185">Reference proteome</keyword>
<protein>
    <submittedName>
        <fullName evidence="5">Nucleotidyltransferase family protein</fullName>
    </submittedName>
</protein>
<dbReference type="EMBL" id="JAOVZQ010000001">
    <property type="protein sequence ID" value="MCY0092852.1"/>
    <property type="molecule type" value="Genomic_DNA"/>
</dbReference>
<keyword evidence="2" id="KW-0548">Nucleotidyltransferase</keyword>
<comment type="caution">
    <text evidence="5">The sequence shown here is derived from an EMBL/GenBank/DDBJ whole genome shotgun (WGS) entry which is preliminary data.</text>
</comment>
<dbReference type="PANTHER" id="PTHR43584:SF8">
    <property type="entry name" value="N-ACETYLMURAMATE ALPHA-1-PHOSPHATE URIDYLYLTRANSFERASE"/>
    <property type="match status" value="1"/>
</dbReference>
<dbReference type="Proteomes" id="UP001081283">
    <property type="component" value="Unassembled WGS sequence"/>
</dbReference>
<reference evidence="5" key="1">
    <citation type="submission" date="2022-10" db="EMBL/GenBank/DDBJ databases">
        <title>Hoeflea sp. J2-29, isolated from marine algae.</title>
        <authorList>
            <person name="Kristyanto S."/>
            <person name="Kim J.M."/>
            <person name="Jeon C.O."/>
        </authorList>
    </citation>
    <scope>NUCLEOTIDE SEQUENCE</scope>
    <source>
        <strain evidence="5">J2-29</strain>
    </source>
</reference>
<proteinExistence type="predicted"/>
<dbReference type="InterPro" id="IPR025877">
    <property type="entry name" value="MobA-like_NTP_Trfase"/>
</dbReference>
<dbReference type="SUPFAM" id="SSF53448">
    <property type="entry name" value="Nucleotide-diphospho-sugar transferases"/>
    <property type="match status" value="1"/>
</dbReference>
<organism evidence="5 6">
    <name type="scientific">Hoeflea ulvae</name>
    <dbReference type="NCBI Taxonomy" id="2983764"/>
    <lineage>
        <taxon>Bacteria</taxon>
        <taxon>Pseudomonadati</taxon>
        <taxon>Pseudomonadota</taxon>
        <taxon>Alphaproteobacteria</taxon>
        <taxon>Hyphomicrobiales</taxon>
        <taxon>Rhizobiaceae</taxon>
        <taxon>Hoeflea</taxon>
    </lineage>
</organism>
<dbReference type="InterPro" id="IPR029044">
    <property type="entry name" value="Nucleotide-diphossugar_trans"/>
</dbReference>
<keyword evidence="3" id="KW-0460">Magnesium</keyword>
<gene>
    <name evidence="5" type="ORF">OEG82_02180</name>
</gene>
<evidence type="ECO:0000313" key="5">
    <source>
        <dbReference type="EMBL" id="MCY0092852.1"/>
    </source>
</evidence>
<evidence type="ECO:0000256" key="1">
    <source>
        <dbReference type="ARBA" id="ARBA00022679"/>
    </source>
</evidence>
<keyword evidence="1" id="KW-0808">Transferase</keyword>
<evidence type="ECO:0000256" key="3">
    <source>
        <dbReference type="ARBA" id="ARBA00022842"/>
    </source>
</evidence>
<dbReference type="Gene3D" id="3.90.550.10">
    <property type="entry name" value="Spore Coat Polysaccharide Biosynthesis Protein SpsA, Chain A"/>
    <property type="match status" value="1"/>
</dbReference>
<accession>A0ABT3YAW3</accession>